<evidence type="ECO:0000259" key="1">
    <source>
        <dbReference type="Pfam" id="PF04909"/>
    </source>
</evidence>
<dbReference type="PANTHER" id="PTHR35563">
    <property type="entry name" value="BARREL METAL-DEPENDENT HYDROLASE, PUTATIVE (AFU_ORTHOLOGUE AFUA_1G16240)-RELATED"/>
    <property type="match status" value="1"/>
</dbReference>
<dbReference type="STRING" id="53254.SAMN05660750_04328"/>
<dbReference type="Gene3D" id="3.20.20.140">
    <property type="entry name" value="Metal-dependent hydrolases"/>
    <property type="match status" value="1"/>
</dbReference>
<evidence type="ECO:0000313" key="2">
    <source>
        <dbReference type="EMBL" id="KQK30184.1"/>
    </source>
</evidence>
<name>A0A0Q3I5H5_9HYPH</name>
<dbReference type="AlphaFoldDB" id="A0A0Q3I5H5"/>
<dbReference type="InterPro" id="IPR032466">
    <property type="entry name" value="Metal_Hydrolase"/>
</dbReference>
<proteinExistence type="predicted"/>
<dbReference type="Proteomes" id="UP000190130">
    <property type="component" value="Unassembled WGS sequence"/>
</dbReference>
<organism evidence="2 4">
    <name type="scientific">Bosea thiooxidans</name>
    <dbReference type="NCBI Taxonomy" id="53254"/>
    <lineage>
        <taxon>Bacteria</taxon>
        <taxon>Pseudomonadati</taxon>
        <taxon>Pseudomonadota</taxon>
        <taxon>Alphaproteobacteria</taxon>
        <taxon>Hyphomicrobiales</taxon>
        <taxon>Boseaceae</taxon>
        <taxon>Bosea</taxon>
    </lineage>
</organism>
<accession>A0A0Q3I5H5</accession>
<dbReference type="GO" id="GO:0016787">
    <property type="term" value="F:hydrolase activity"/>
    <property type="evidence" value="ECO:0007669"/>
    <property type="project" value="UniProtKB-KW"/>
</dbReference>
<gene>
    <name evidence="2" type="ORF">ARD30_15135</name>
    <name evidence="3" type="ORF">SAMN05660750_04328</name>
</gene>
<dbReference type="EMBL" id="FUYX01000015">
    <property type="protein sequence ID" value="SKC11276.1"/>
    <property type="molecule type" value="Genomic_DNA"/>
</dbReference>
<dbReference type="OrthoDB" id="9787654at2"/>
<dbReference type="SUPFAM" id="SSF51556">
    <property type="entry name" value="Metallo-dependent hydrolases"/>
    <property type="match status" value="1"/>
</dbReference>
<dbReference type="Proteomes" id="UP000051562">
    <property type="component" value="Unassembled WGS sequence"/>
</dbReference>
<protein>
    <submittedName>
        <fullName evidence="3">Predicted metal-dependent hydrolase, TIM-barrel fold</fullName>
    </submittedName>
</protein>
<dbReference type="EMBL" id="LMAR01000042">
    <property type="protein sequence ID" value="KQK30184.1"/>
    <property type="molecule type" value="Genomic_DNA"/>
</dbReference>
<dbReference type="RefSeq" id="WP_055728586.1">
    <property type="nucleotide sequence ID" value="NZ_FUYX01000015.1"/>
</dbReference>
<dbReference type="Pfam" id="PF04909">
    <property type="entry name" value="Amidohydro_2"/>
    <property type="match status" value="1"/>
</dbReference>
<evidence type="ECO:0000313" key="3">
    <source>
        <dbReference type="EMBL" id="SKC11276.1"/>
    </source>
</evidence>
<reference evidence="3 5" key="2">
    <citation type="submission" date="2017-02" db="EMBL/GenBank/DDBJ databases">
        <authorList>
            <person name="Peterson S.W."/>
        </authorList>
    </citation>
    <scope>NUCLEOTIDE SEQUENCE [LARGE SCALE GENOMIC DNA]</scope>
    <source>
        <strain evidence="3 5">DSM 9653</strain>
    </source>
</reference>
<reference evidence="2 4" key="1">
    <citation type="submission" date="2015-10" db="EMBL/GenBank/DDBJ databases">
        <title>Draft genome of Bosea thiooxidans.</title>
        <authorList>
            <person name="Wang X."/>
        </authorList>
    </citation>
    <scope>NUCLEOTIDE SEQUENCE [LARGE SCALE GENOMIC DNA]</scope>
    <source>
        <strain evidence="2 4">CGMCC 9174</strain>
    </source>
</reference>
<keyword evidence="3" id="KW-0378">Hydrolase</keyword>
<sequence>MTGVQGFADAGREDDARPARIEGMTDAHIHIFGPFDRYPMQASRSYTPPCEARVEPLLQSHAGPGLSRVVVVQPSIYGTDNRCTLDAVAKLGEDRSCAVVLVDPSATVSQLNALAQRGARGVRLNLAGFGENTGLARDMLKRSIEQAASVDWHLQLLTRPAQTSAVLDILEEAPVPVVFDHFGHVRPEESRGAVFDGMLDLVRHGKAYVKASAGYALSSHPGDQRDLRPMVERLLEANPLRLIWGSDWPHLDVRPDGACGLFETDLAADLARLRSWVGSDAVWAQVMSTNAQSLYGFRPA</sequence>
<keyword evidence="4" id="KW-1185">Reference proteome</keyword>
<dbReference type="InterPro" id="IPR052358">
    <property type="entry name" value="Aro_Compnd_Degr_Hydrolases"/>
</dbReference>
<evidence type="ECO:0000313" key="4">
    <source>
        <dbReference type="Proteomes" id="UP000051562"/>
    </source>
</evidence>
<dbReference type="PANTHER" id="PTHR35563:SF2">
    <property type="entry name" value="BARREL METAL-DEPENDENT HYDROLASE, PUTATIVE (AFU_ORTHOLOGUE AFUA_1G16240)-RELATED"/>
    <property type="match status" value="1"/>
</dbReference>
<dbReference type="InterPro" id="IPR006680">
    <property type="entry name" value="Amidohydro-rel"/>
</dbReference>
<evidence type="ECO:0000313" key="5">
    <source>
        <dbReference type="Proteomes" id="UP000190130"/>
    </source>
</evidence>
<feature type="domain" description="Amidohydrolase-related" evidence="1">
    <location>
        <begin position="26"/>
        <end position="297"/>
    </location>
</feature>